<dbReference type="InterPro" id="IPR029058">
    <property type="entry name" value="AB_hydrolase_fold"/>
</dbReference>
<evidence type="ECO:0000259" key="1">
    <source>
        <dbReference type="Pfam" id="PF12697"/>
    </source>
</evidence>
<dbReference type="Proteomes" id="UP000306192">
    <property type="component" value="Unassembled WGS sequence"/>
</dbReference>
<evidence type="ECO:0000313" key="3">
    <source>
        <dbReference type="Proteomes" id="UP000306192"/>
    </source>
</evidence>
<organism evidence="2 3">
    <name type="scientific">Subtercola vilae</name>
    <dbReference type="NCBI Taxonomy" id="2056433"/>
    <lineage>
        <taxon>Bacteria</taxon>
        <taxon>Bacillati</taxon>
        <taxon>Actinomycetota</taxon>
        <taxon>Actinomycetes</taxon>
        <taxon>Micrococcales</taxon>
        <taxon>Microbacteriaceae</taxon>
        <taxon>Subtercola</taxon>
    </lineage>
</organism>
<feature type="domain" description="AB hydrolase-1" evidence="1">
    <location>
        <begin position="6"/>
        <end position="232"/>
    </location>
</feature>
<dbReference type="PANTHER" id="PTHR43689:SF8">
    <property type="entry name" value="ALPHA_BETA-HYDROLASES SUPERFAMILY PROTEIN"/>
    <property type="match status" value="1"/>
</dbReference>
<dbReference type="GO" id="GO:0016787">
    <property type="term" value="F:hydrolase activity"/>
    <property type="evidence" value="ECO:0007669"/>
    <property type="project" value="UniProtKB-KW"/>
</dbReference>
<dbReference type="AlphaFoldDB" id="A0A4T2BH76"/>
<comment type="caution">
    <text evidence="2">The sequence shown here is derived from an EMBL/GenBank/DDBJ whole genome shotgun (WGS) entry which is preliminary data.</text>
</comment>
<reference evidence="2 3" key="1">
    <citation type="journal article" date="2019" name="Microorganisms">
        <title>Systematic Affiliation and Genome Analysis of Subtercola vilae DB165(T) with Particular Emphasis on Cold Adaptation of an Isolate from a High-Altitude Cold Volcano Lake.</title>
        <authorList>
            <person name="Villalobos A.S."/>
            <person name="Wiese J."/>
            <person name="Imhoff J.F."/>
            <person name="Dorador C."/>
            <person name="Keller A."/>
            <person name="Hentschel U."/>
        </authorList>
    </citation>
    <scope>NUCLEOTIDE SEQUENCE [LARGE SCALE GENOMIC DNA]</scope>
    <source>
        <strain evidence="2 3">DB165</strain>
    </source>
</reference>
<accession>A0A4T2BH76</accession>
<name>A0A4T2BH76_9MICO</name>
<dbReference type="PRINTS" id="PR00111">
    <property type="entry name" value="ABHYDROLASE"/>
</dbReference>
<dbReference type="InterPro" id="IPR000073">
    <property type="entry name" value="AB_hydrolase_1"/>
</dbReference>
<keyword evidence="2" id="KW-0378">Hydrolase</keyword>
<gene>
    <name evidence="2" type="ORF">D4765_16890</name>
</gene>
<dbReference type="Pfam" id="PF12697">
    <property type="entry name" value="Abhydrolase_6"/>
    <property type="match status" value="1"/>
</dbReference>
<sequence>MSYTALVLHGGGGPATVGPIASHLAGTFDVIAPTHPGWNDTAPVDGDTIQALAARYLDDLTSRGVRDALIVGSSIGGWIAAEIAILDAARDKADRVIGQLVLIDTVGADVPGHPLRDVSALTPRQLAEFAWADPDRGFTDPATLTPERLATIRGNMTALALYAGGSHTNDPQLLARLAAVSLPTLVIWGDADRMVTVDYGRAVASAVPNSTFVIIENAGHLPHLEQPQSTFDALDEFVALTPGR</sequence>
<dbReference type="Gene3D" id="3.40.50.1820">
    <property type="entry name" value="alpha/beta hydrolase"/>
    <property type="match status" value="1"/>
</dbReference>
<dbReference type="PANTHER" id="PTHR43689">
    <property type="entry name" value="HYDROLASE"/>
    <property type="match status" value="1"/>
</dbReference>
<protein>
    <submittedName>
        <fullName evidence="2">Alpha/beta hydrolase</fullName>
    </submittedName>
</protein>
<dbReference type="SUPFAM" id="SSF53474">
    <property type="entry name" value="alpha/beta-Hydrolases"/>
    <property type="match status" value="1"/>
</dbReference>
<keyword evidence="3" id="KW-1185">Reference proteome</keyword>
<dbReference type="EMBL" id="QYRT01000048">
    <property type="protein sequence ID" value="TIH30823.1"/>
    <property type="molecule type" value="Genomic_DNA"/>
</dbReference>
<dbReference type="OrthoDB" id="3249793at2"/>
<proteinExistence type="predicted"/>
<evidence type="ECO:0000313" key="2">
    <source>
        <dbReference type="EMBL" id="TIH30823.1"/>
    </source>
</evidence>